<comment type="caution">
    <text evidence="2">The sequence shown here is derived from an EMBL/GenBank/DDBJ whole genome shotgun (WGS) entry which is preliminary data.</text>
</comment>
<evidence type="ECO:0000313" key="2">
    <source>
        <dbReference type="EMBL" id="CAG8663985.1"/>
    </source>
</evidence>
<feature type="region of interest" description="Disordered" evidence="1">
    <location>
        <begin position="70"/>
        <end position="92"/>
    </location>
</feature>
<feature type="compositionally biased region" description="Polar residues" evidence="1">
    <location>
        <begin position="74"/>
        <end position="92"/>
    </location>
</feature>
<evidence type="ECO:0000256" key="1">
    <source>
        <dbReference type="SAM" id="MobiDB-lite"/>
    </source>
</evidence>
<protein>
    <submittedName>
        <fullName evidence="2">10539_t:CDS:1</fullName>
    </submittedName>
</protein>
<evidence type="ECO:0000313" key="3">
    <source>
        <dbReference type="Proteomes" id="UP000789759"/>
    </source>
</evidence>
<proteinExistence type="predicted"/>
<gene>
    <name evidence="2" type="ORF">CPELLU_LOCUS9939</name>
</gene>
<organism evidence="2 3">
    <name type="scientific">Cetraspora pellucida</name>
    <dbReference type="NCBI Taxonomy" id="1433469"/>
    <lineage>
        <taxon>Eukaryota</taxon>
        <taxon>Fungi</taxon>
        <taxon>Fungi incertae sedis</taxon>
        <taxon>Mucoromycota</taxon>
        <taxon>Glomeromycotina</taxon>
        <taxon>Glomeromycetes</taxon>
        <taxon>Diversisporales</taxon>
        <taxon>Gigasporaceae</taxon>
        <taxon>Cetraspora</taxon>
    </lineage>
</organism>
<name>A0A9N9E445_9GLOM</name>
<accession>A0A9N9E445</accession>
<dbReference type="OrthoDB" id="2436819at2759"/>
<dbReference type="Proteomes" id="UP000789759">
    <property type="component" value="Unassembled WGS sequence"/>
</dbReference>
<dbReference type="AlphaFoldDB" id="A0A9N9E445"/>
<feature type="region of interest" description="Disordered" evidence="1">
    <location>
        <begin position="1"/>
        <end position="20"/>
    </location>
</feature>
<sequence>MGLSSHTPVPQIEKSTSHNENLLQPLLQNLEQRYHEWPKHQQTAVKKILNDIIDTPLMALQNPQVVHTKGCPSGIQNRQPTNTTRCNPSGLS</sequence>
<reference evidence="2" key="1">
    <citation type="submission" date="2021-06" db="EMBL/GenBank/DDBJ databases">
        <authorList>
            <person name="Kallberg Y."/>
            <person name="Tangrot J."/>
            <person name="Rosling A."/>
        </authorList>
    </citation>
    <scope>NUCLEOTIDE SEQUENCE</scope>
    <source>
        <strain evidence="2">FL966</strain>
    </source>
</reference>
<keyword evidence="3" id="KW-1185">Reference proteome</keyword>
<dbReference type="EMBL" id="CAJVQA010007929">
    <property type="protein sequence ID" value="CAG8663985.1"/>
    <property type="molecule type" value="Genomic_DNA"/>
</dbReference>